<evidence type="ECO:0000313" key="5">
    <source>
        <dbReference type="Proteomes" id="UP000189703"/>
    </source>
</evidence>
<dbReference type="OrthoDB" id="5835829at2759"/>
<name>A0A1U8A2Q8_NELNU</name>
<organism evidence="5 6">
    <name type="scientific">Nelumbo nucifera</name>
    <name type="common">Sacred lotus</name>
    <dbReference type="NCBI Taxonomy" id="4432"/>
    <lineage>
        <taxon>Eukaryota</taxon>
        <taxon>Viridiplantae</taxon>
        <taxon>Streptophyta</taxon>
        <taxon>Embryophyta</taxon>
        <taxon>Tracheophyta</taxon>
        <taxon>Spermatophyta</taxon>
        <taxon>Magnoliopsida</taxon>
        <taxon>Proteales</taxon>
        <taxon>Nelumbonaceae</taxon>
        <taxon>Nelumbo</taxon>
    </lineage>
</organism>
<dbReference type="Gene3D" id="3.40.50.2000">
    <property type="entry name" value="Glycogen Phosphorylase B"/>
    <property type="match status" value="2"/>
</dbReference>
<gene>
    <name evidence="6" type="primary">LOC104600188</name>
</gene>
<dbReference type="InParanoid" id="A0A1U8A2Q8"/>
<evidence type="ECO:0000256" key="4">
    <source>
        <dbReference type="RuleBase" id="RU362057"/>
    </source>
</evidence>
<keyword evidence="2 3" id="KW-0808">Transferase</keyword>
<reference evidence="6" key="1">
    <citation type="submission" date="2025-08" db="UniProtKB">
        <authorList>
            <consortium name="RefSeq"/>
        </authorList>
    </citation>
    <scope>IDENTIFICATION</scope>
</reference>
<dbReference type="KEGG" id="nnu:104600188"/>
<dbReference type="GO" id="GO:0035251">
    <property type="term" value="F:UDP-glucosyltransferase activity"/>
    <property type="evidence" value="ECO:0000318"/>
    <property type="project" value="GO_Central"/>
</dbReference>
<dbReference type="PANTHER" id="PTHR48047:SF8">
    <property type="entry name" value="FLAVONOL 3-O-GLUCOSYLTRANSFERASE UGT89B1"/>
    <property type="match status" value="1"/>
</dbReference>
<dbReference type="FunCoup" id="A0A1U8A2Q8">
    <property type="interactions" value="147"/>
</dbReference>
<dbReference type="InterPro" id="IPR002213">
    <property type="entry name" value="UDP_glucos_trans"/>
</dbReference>
<dbReference type="FunFam" id="3.40.50.2000:FF:000064">
    <property type="entry name" value="Glycosyltransferase"/>
    <property type="match status" value="1"/>
</dbReference>
<dbReference type="CDD" id="cd03784">
    <property type="entry name" value="GT1_Gtf-like"/>
    <property type="match status" value="1"/>
</dbReference>
<dbReference type="eggNOG" id="KOG1192">
    <property type="taxonomic scope" value="Eukaryota"/>
</dbReference>
<dbReference type="PROSITE" id="PS00375">
    <property type="entry name" value="UDPGT"/>
    <property type="match status" value="1"/>
</dbReference>
<accession>A0A1U8A2Q8</accession>
<proteinExistence type="inferred from homology"/>
<dbReference type="FunFam" id="3.40.50.2000:FF:000143">
    <property type="entry name" value="UDP-glycosyltransferase 89B1"/>
    <property type="match status" value="1"/>
</dbReference>
<dbReference type="PANTHER" id="PTHR48047">
    <property type="entry name" value="GLYCOSYLTRANSFERASE"/>
    <property type="match status" value="1"/>
</dbReference>
<dbReference type="GeneID" id="104600188"/>
<dbReference type="EC" id="2.4.1.-" evidence="4"/>
<dbReference type="AlphaFoldDB" id="A0A1U8A2Q8"/>
<evidence type="ECO:0000256" key="3">
    <source>
        <dbReference type="RuleBase" id="RU003718"/>
    </source>
</evidence>
<keyword evidence="3" id="KW-0328">Glycosyltransferase</keyword>
<evidence type="ECO:0000256" key="2">
    <source>
        <dbReference type="ARBA" id="ARBA00022679"/>
    </source>
</evidence>
<dbReference type="InterPro" id="IPR035595">
    <property type="entry name" value="UDP_glycos_trans_CS"/>
</dbReference>
<dbReference type="RefSeq" id="XP_010261324.1">
    <property type="nucleotide sequence ID" value="XM_010263022.2"/>
</dbReference>
<evidence type="ECO:0000313" key="6">
    <source>
        <dbReference type="RefSeq" id="XP_010261324.1"/>
    </source>
</evidence>
<keyword evidence="5" id="KW-1185">Reference proteome</keyword>
<dbReference type="SUPFAM" id="SSF53756">
    <property type="entry name" value="UDP-Glycosyltransferase/glycogen phosphorylase"/>
    <property type="match status" value="1"/>
</dbReference>
<protein>
    <recommendedName>
        <fullName evidence="4">Glycosyltransferase</fullName>
        <ecNumber evidence="4">2.4.1.-</ecNumber>
    </recommendedName>
</protein>
<dbReference type="Proteomes" id="UP000189703">
    <property type="component" value="Unplaced"/>
</dbReference>
<dbReference type="Pfam" id="PF00201">
    <property type="entry name" value="UDPGT"/>
    <property type="match status" value="1"/>
</dbReference>
<sequence length="490" mass="53943">MSNAGVGVGRGRTHILVFPYPAQGHLIPLLDLTDQLVRRDLTVTILVTPKNVPILNSLLSRHPSTSIQTLVLPFPSHPSLPLGVENMKDAPEGSFRPMMLTLNKLYHPILHWFHSHPSPPVAIISDFFLGWTHHLACQLGIPRIVFYTSGAVNLSVTNFLWRDLPKRDDPNDPNFPFSFPKVPNSPIYPWWQLTPIYRSYVQGDPDSEFIRDGFLANLASWGIVFNSFNELEGVYLNHIREELGHHRIWAVGPLLPPDDDPSSERGGSNSVGAGDVMSWLDKCEDHTVVYVCFGSQVVLSNEQMEALAAALEISRCRFVWCVKEASGGSTASTGGASGVVPSGFEERVGGRGLVIRGWAPQVLILRHRAVGAFLTHCGWNSVLEALVAGVPMLAWPMGADQFINARLLVEEKGMAVKLCEGRQVTPNSTELAKTIAESVGDQAKSMRVRAMETRQAALHAIKQGGTSFKDLDELVNELNGLKFNIKSRAK</sequence>
<dbReference type="OMA" id="FLWNLEA"/>
<evidence type="ECO:0000256" key="1">
    <source>
        <dbReference type="ARBA" id="ARBA00009995"/>
    </source>
</evidence>
<comment type="similarity">
    <text evidence="1 3">Belongs to the UDP-glycosyltransferase family.</text>
</comment>